<evidence type="ECO:0000256" key="1">
    <source>
        <dbReference type="SAM" id="Phobius"/>
    </source>
</evidence>
<feature type="transmembrane region" description="Helical" evidence="1">
    <location>
        <begin position="133"/>
        <end position="153"/>
    </location>
</feature>
<sequence>MTSWLIAMLALIGVSSVVSSVIQGQDLVGAGIFLVVWLSVAVLPLFLFAPDRKELATGGAPAADAPGRGLTVALAALASAGVLLATGAIVWRLSGGMIESPKEDDVLGFTLLGIALALGGFQCLRGREGWRTLAVILAALTGYIVIGGVSIAFG</sequence>
<protein>
    <recommendedName>
        <fullName evidence="4">Tripartite tricarboxylate transporter TctB family protein</fullName>
    </recommendedName>
</protein>
<dbReference type="Proteomes" id="UP001500002">
    <property type="component" value="Unassembled WGS sequence"/>
</dbReference>
<evidence type="ECO:0000313" key="3">
    <source>
        <dbReference type="Proteomes" id="UP001500002"/>
    </source>
</evidence>
<keyword evidence="1" id="KW-0812">Transmembrane</keyword>
<gene>
    <name evidence="2" type="ORF">GCM10009749_06440</name>
</gene>
<reference evidence="2 3" key="1">
    <citation type="journal article" date="2019" name="Int. J. Syst. Evol. Microbiol.">
        <title>The Global Catalogue of Microorganisms (GCM) 10K type strain sequencing project: providing services to taxonomists for standard genome sequencing and annotation.</title>
        <authorList>
            <consortium name="The Broad Institute Genomics Platform"/>
            <consortium name="The Broad Institute Genome Sequencing Center for Infectious Disease"/>
            <person name="Wu L."/>
            <person name="Ma J."/>
        </authorList>
    </citation>
    <scope>NUCLEOTIDE SEQUENCE [LARGE SCALE GENOMIC DNA]</scope>
    <source>
        <strain evidence="2 3">JCM 14322</strain>
    </source>
</reference>
<keyword evidence="1" id="KW-0472">Membrane</keyword>
<feature type="transmembrane region" description="Helical" evidence="1">
    <location>
        <begin position="70"/>
        <end position="94"/>
    </location>
</feature>
<feature type="transmembrane region" description="Helical" evidence="1">
    <location>
        <begin position="30"/>
        <end position="49"/>
    </location>
</feature>
<feature type="transmembrane region" description="Helical" evidence="1">
    <location>
        <begin position="106"/>
        <end position="124"/>
    </location>
</feature>
<name>A0ABN2LWN3_9MICO</name>
<organism evidence="2 3">
    <name type="scientific">Agromyces neolithicus</name>
    <dbReference type="NCBI Taxonomy" id="269420"/>
    <lineage>
        <taxon>Bacteria</taxon>
        <taxon>Bacillati</taxon>
        <taxon>Actinomycetota</taxon>
        <taxon>Actinomycetes</taxon>
        <taxon>Micrococcales</taxon>
        <taxon>Microbacteriaceae</taxon>
        <taxon>Agromyces</taxon>
    </lineage>
</organism>
<proteinExistence type="predicted"/>
<evidence type="ECO:0000313" key="2">
    <source>
        <dbReference type="EMBL" id="GAA1801030.1"/>
    </source>
</evidence>
<comment type="caution">
    <text evidence="2">The sequence shown here is derived from an EMBL/GenBank/DDBJ whole genome shotgun (WGS) entry which is preliminary data.</text>
</comment>
<keyword evidence="3" id="KW-1185">Reference proteome</keyword>
<dbReference type="EMBL" id="BAAANJ010000001">
    <property type="protein sequence ID" value="GAA1801030.1"/>
    <property type="molecule type" value="Genomic_DNA"/>
</dbReference>
<accession>A0ABN2LWN3</accession>
<keyword evidence="1" id="KW-1133">Transmembrane helix</keyword>
<evidence type="ECO:0008006" key="4">
    <source>
        <dbReference type="Google" id="ProtNLM"/>
    </source>
</evidence>